<keyword evidence="2" id="KW-1185">Reference proteome</keyword>
<dbReference type="InterPro" id="IPR013783">
    <property type="entry name" value="Ig-like_fold"/>
</dbReference>
<dbReference type="RefSeq" id="WP_055723645.1">
    <property type="nucleotide sequence ID" value="NZ_JBJVNI010000001.1"/>
</dbReference>
<proteinExistence type="predicted"/>
<dbReference type="Proteomes" id="UP001631957">
    <property type="component" value="Unassembled WGS sequence"/>
</dbReference>
<reference evidence="1 2" key="1">
    <citation type="submission" date="2024-12" db="EMBL/GenBank/DDBJ databases">
        <title>Forecasting of Potato common scab and diversities of Pathogenic streptomyces spp. in china.</title>
        <authorList>
            <person name="Handique U."/>
            <person name="Wu J."/>
        </authorList>
    </citation>
    <scope>NUCLEOTIDE SEQUENCE [LARGE SCALE GENOMIC DNA]</scope>
    <source>
        <strain evidence="1 2">ZRIMU1530</strain>
    </source>
</reference>
<dbReference type="PROSITE" id="PS51257">
    <property type="entry name" value="PROKAR_LIPOPROTEIN"/>
    <property type="match status" value="1"/>
</dbReference>
<sequence>MQESRAQSPGEGGGGHALADLSQEPLFVFGGGLSCTTVANSALTVHDPGVHATARLTITGSRPALEAVQAYISDLTASVTWAGQGLKAFVRRVGPSSRPEQLLTVEFRIRTSGCG</sequence>
<gene>
    <name evidence="1" type="ORF">ACKI18_00885</name>
</gene>
<protein>
    <submittedName>
        <fullName evidence="1">Uncharacterized protein</fullName>
    </submittedName>
</protein>
<name>A0ABW9HK59_9ACTN</name>
<evidence type="ECO:0000313" key="1">
    <source>
        <dbReference type="EMBL" id="MFM9607260.1"/>
    </source>
</evidence>
<evidence type="ECO:0000313" key="2">
    <source>
        <dbReference type="Proteomes" id="UP001631957"/>
    </source>
</evidence>
<accession>A0ABW9HK59</accession>
<organism evidence="1 2">
    <name type="scientific">Streptomyces niveiscabiei</name>
    <dbReference type="NCBI Taxonomy" id="164115"/>
    <lineage>
        <taxon>Bacteria</taxon>
        <taxon>Bacillati</taxon>
        <taxon>Actinomycetota</taxon>
        <taxon>Actinomycetes</taxon>
        <taxon>Kitasatosporales</taxon>
        <taxon>Streptomycetaceae</taxon>
        <taxon>Streptomyces</taxon>
    </lineage>
</organism>
<dbReference type="EMBL" id="JBJVNI010000001">
    <property type="protein sequence ID" value="MFM9607260.1"/>
    <property type="molecule type" value="Genomic_DNA"/>
</dbReference>
<comment type="caution">
    <text evidence="1">The sequence shown here is derived from an EMBL/GenBank/DDBJ whole genome shotgun (WGS) entry which is preliminary data.</text>
</comment>
<dbReference type="Gene3D" id="2.60.40.10">
    <property type="entry name" value="Immunoglobulins"/>
    <property type="match status" value="1"/>
</dbReference>